<keyword evidence="3" id="KW-0520">NAD</keyword>
<evidence type="ECO:0000256" key="1">
    <source>
        <dbReference type="ARBA" id="ARBA00022723"/>
    </source>
</evidence>
<proteinExistence type="predicted"/>
<dbReference type="InterPro" id="IPR016205">
    <property type="entry name" value="Glycerol_DH"/>
</dbReference>
<dbReference type="Gene3D" id="1.20.1090.10">
    <property type="entry name" value="Dehydroquinate synthase-like - alpha domain"/>
    <property type="match status" value="1"/>
</dbReference>
<evidence type="ECO:0000256" key="2">
    <source>
        <dbReference type="ARBA" id="ARBA00023002"/>
    </source>
</evidence>
<dbReference type="GO" id="GO:0016614">
    <property type="term" value="F:oxidoreductase activity, acting on CH-OH group of donors"/>
    <property type="evidence" value="ECO:0007669"/>
    <property type="project" value="InterPro"/>
</dbReference>
<gene>
    <name evidence="4" type="ORF">B1B_11547</name>
</gene>
<dbReference type="EMBL" id="AUZY01007515">
    <property type="protein sequence ID" value="EQD49606.1"/>
    <property type="molecule type" value="Genomic_DNA"/>
</dbReference>
<keyword evidence="1" id="KW-0479">Metal-binding</keyword>
<sequence length="85" mass="9043">MHGELVGVGTIMMAYLHGIDWKHLREALQRIGAPVTAAELSVNKSDVVAALVNAHALRPERYTILGDRGLAPEAAERLATTTGVA</sequence>
<organism evidence="4">
    <name type="scientific">mine drainage metagenome</name>
    <dbReference type="NCBI Taxonomy" id="410659"/>
    <lineage>
        <taxon>unclassified sequences</taxon>
        <taxon>metagenomes</taxon>
        <taxon>ecological metagenomes</taxon>
    </lineage>
</organism>
<protein>
    <submittedName>
        <fullName evidence="4">NAD(P)-dependent glycerol-1-phosphate dehydrogenase</fullName>
    </submittedName>
</protein>
<dbReference type="GO" id="GO:0046872">
    <property type="term" value="F:metal ion binding"/>
    <property type="evidence" value="ECO:0007669"/>
    <property type="project" value="UniProtKB-KW"/>
</dbReference>
<evidence type="ECO:0000313" key="4">
    <source>
        <dbReference type="EMBL" id="EQD49606.1"/>
    </source>
</evidence>
<name>T0ZMN8_9ZZZZ</name>
<comment type="caution">
    <text evidence="4">The sequence shown here is derived from an EMBL/GenBank/DDBJ whole genome shotgun (WGS) entry which is preliminary data.</text>
</comment>
<accession>T0ZMN8</accession>
<dbReference type="PANTHER" id="PTHR43616">
    <property type="entry name" value="GLYCEROL DEHYDROGENASE"/>
    <property type="match status" value="1"/>
</dbReference>
<reference evidence="4" key="1">
    <citation type="submission" date="2013-08" db="EMBL/GenBank/DDBJ databases">
        <authorList>
            <person name="Mendez C."/>
            <person name="Richter M."/>
            <person name="Ferrer M."/>
            <person name="Sanchez J."/>
        </authorList>
    </citation>
    <scope>NUCLEOTIDE SEQUENCE</scope>
</reference>
<reference evidence="4" key="2">
    <citation type="journal article" date="2014" name="ISME J.">
        <title>Microbial stratification in low pH oxic and suboxic macroscopic growths along an acid mine drainage.</title>
        <authorList>
            <person name="Mendez-Garcia C."/>
            <person name="Mesa V."/>
            <person name="Sprenger R.R."/>
            <person name="Richter M."/>
            <person name="Diez M.S."/>
            <person name="Solano J."/>
            <person name="Bargiela R."/>
            <person name="Golyshina O.V."/>
            <person name="Manteca A."/>
            <person name="Ramos J.L."/>
            <person name="Gallego J.R."/>
            <person name="Llorente I."/>
            <person name="Martins Dos Santos V.A."/>
            <person name="Jensen O.N."/>
            <person name="Pelaez A.I."/>
            <person name="Sanchez J."/>
            <person name="Ferrer M."/>
        </authorList>
    </citation>
    <scope>NUCLEOTIDE SEQUENCE</scope>
</reference>
<dbReference type="SUPFAM" id="SSF56796">
    <property type="entry name" value="Dehydroquinate synthase-like"/>
    <property type="match status" value="1"/>
</dbReference>
<dbReference type="PANTHER" id="PTHR43616:SF5">
    <property type="entry name" value="GLYCEROL DEHYDROGENASE 1"/>
    <property type="match status" value="1"/>
</dbReference>
<dbReference type="AlphaFoldDB" id="T0ZMN8"/>
<evidence type="ECO:0000256" key="3">
    <source>
        <dbReference type="ARBA" id="ARBA00023027"/>
    </source>
</evidence>
<keyword evidence="2" id="KW-0560">Oxidoreductase</keyword>